<accession>A0ABP5RHT4</accession>
<feature type="transmembrane region" description="Helical" evidence="7">
    <location>
        <begin position="427"/>
        <end position="446"/>
    </location>
</feature>
<reference evidence="9" key="1">
    <citation type="journal article" date="2019" name="Int. J. Syst. Evol. Microbiol.">
        <title>The Global Catalogue of Microorganisms (GCM) 10K type strain sequencing project: providing services to taxonomists for standard genome sequencing and annotation.</title>
        <authorList>
            <consortium name="The Broad Institute Genomics Platform"/>
            <consortium name="The Broad Institute Genome Sequencing Center for Infectious Disease"/>
            <person name="Wu L."/>
            <person name="Ma J."/>
        </authorList>
    </citation>
    <scope>NUCLEOTIDE SEQUENCE [LARGE SCALE GENOMIC DNA]</scope>
    <source>
        <strain evidence="9">JCM 7356</strain>
    </source>
</reference>
<evidence type="ECO:0000313" key="8">
    <source>
        <dbReference type="EMBL" id="GAA2262137.1"/>
    </source>
</evidence>
<feature type="compositionally biased region" description="Low complexity" evidence="6">
    <location>
        <begin position="462"/>
        <end position="478"/>
    </location>
</feature>
<proteinExistence type="predicted"/>
<gene>
    <name evidence="8" type="ORF">GCM10010430_53180</name>
</gene>
<dbReference type="SUPFAM" id="SSF103473">
    <property type="entry name" value="MFS general substrate transporter"/>
    <property type="match status" value="1"/>
</dbReference>
<dbReference type="PANTHER" id="PTHR23513:SF17">
    <property type="entry name" value="MEMBRANE PROTEIN"/>
    <property type="match status" value="1"/>
</dbReference>
<feature type="transmembrane region" description="Helical" evidence="7">
    <location>
        <begin position="173"/>
        <end position="195"/>
    </location>
</feature>
<keyword evidence="2" id="KW-1003">Cell membrane</keyword>
<feature type="transmembrane region" description="Helical" evidence="7">
    <location>
        <begin position="137"/>
        <end position="161"/>
    </location>
</feature>
<feature type="compositionally biased region" description="Basic and acidic residues" evidence="6">
    <location>
        <begin position="479"/>
        <end position="489"/>
    </location>
</feature>
<keyword evidence="4 7" id="KW-1133">Transmembrane helix</keyword>
<dbReference type="Gene3D" id="1.20.1250.20">
    <property type="entry name" value="MFS general substrate transporter like domains"/>
    <property type="match status" value="1"/>
</dbReference>
<feature type="region of interest" description="Disordered" evidence="6">
    <location>
        <begin position="451"/>
        <end position="489"/>
    </location>
</feature>
<evidence type="ECO:0000256" key="7">
    <source>
        <dbReference type="SAM" id="Phobius"/>
    </source>
</evidence>
<organism evidence="8 9">
    <name type="scientific">Kitasatospora cystarginea</name>
    <dbReference type="NCBI Taxonomy" id="58350"/>
    <lineage>
        <taxon>Bacteria</taxon>
        <taxon>Bacillati</taxon>
        <taxon>Actinomycetota</taxon>
        <taxon>Actinomycetes</taxon>
        <taxon>Kitasatosporales</taxon>
        <taxon>Streptomycetaceae</taxon>
        <taxon>Kitasatospora</taxon>
    </lineage>
</organism>
<evidence type="ECO:0000256" key="1">
    <source>
        <dbReference type="ARBA" id="ARBA00004651"/>
    </source>
</evidence>
<evidence type="ECO:0000313" key="9">
    <source>
        <dbReference type="Proteomes" id="UP001500305"/>
    </source>
</evidence>
<evidence type="ECO:0000256" key="4">
    <source>
        <dbReference type="ARBA" id="ARBA00022989"/>
    </source>
</evidence>
<dbReference type="InterPro" id="IPR011701">
    <property type="entry name" value="MFS"/>
</dbReference>
<keyword evidence="9" id="KW-1185">Reference proteome</keyword>
<keyword evidence="3 7" id="KW-0812">Transmembrane</keyword>
<feature type="transmembrane region" description="Helical" evidence="7">
    <location>
        <begin position="207"/>
        <end position="224"/>
    </location>
</feature>
<comment type="subcellular location">
    <subcellularLocation>
        <location evidence="1">Cell membrane</location>
        <topology evidence="1">Multi-pass membrane protein</topology>
    </subcellularLocation>
</comment>
<dbReference type="Proteomes" id="UP001500305">
    <property type="component" value="Unassembled WGS sequence"/>
</dbReference>
<dbReference type="PANTHER" id="PTHR23513">
    <property type="entry name" value="INTEGRAL MEMBRANE EFFLUX PROTEIN-RELATED"/>
    <property type="match status" value="1"/>
</dbReference>
<feature type="transmembrane region" description="Helical" evidence="7">
    <location>
        <begin position="111"/>
        <end position="131"/>
    </location>
</feature>
<name>A0ABP5RHT4_9ACTN</name>
<evidence type="ECO:0000256" key="5">
    <source>
        <dbReference type="ARBA" id="ARBA00023136"/>
    </source>
</evidence>
<feature type="transmembrane region" description="Helical" evidence="7">
    <location>
        <begin position="81"/>
        <end position="99"/>
    </location>
</feature>
<evidence type="ECO:0000256" key="3">
    <source>
        <dbReference type="ARBA" id="ARBA00022692"/>
    </source>
</evidence>
<feature type="transmembrane region" description="Helical" evidence="7">
    <location>
        <begin position="304"/>
        <end position="327"/>
    </location>
</feature>
<dbReference type="InterPro" id="IPR036259">
    <property type="entry name" value="MFS_trans_sf"/>
</dbReference>
<feature type="transmembrane region" description="Helical" evidence="7">
    <location>
        <begin position="339"/>
        <end position="360"/>
    </location>
</feature>
<feature type="transmembrane region" description="Helical" evidence="7">
    <location>
        <begin position="269"/>
        <end position="292"/>
    </location>
</feature>
<evidence type="ECO:0000256" key="6">
    <source>
        <dbReference type="SAM" id="MobiDB-lite"/>
    </source>
</evidence>
<sequence length="489" mass="50621">MKPECPTWHSGLVALTENGSTSLDRARLSSRTSLGGLLRGRDFRRLLTARVLSQLSDGVFQVSLASYVIFSPERQSSPADIASVLAVLLLPFSVIGPFAGVMLDRWRRRQVLYLGNLARCGLGLITGALLLARAPEWLFLAAALLVTALNRFILAGLSAALPRVVAPGQLVTANSLSPTAGTIAAACGGGIGFAVHQILPPGPRADATLVTLAALLYLSAALAARRIPRGLLGPDPQPDRPALHRALGLAASELADGVRHLVHDCRPAVGALAVVTVSRFCYGILVVTVLMLSRYSFNDPGDSAAGMATLGTAVAASALGFFLAALISPWCTRRLGLAGWLTTCAASAAVFVPALGLWFAVGPSMAAALLLGVITQSIKICADTLVQESVEDEFRGRVFALYDVLFNAAFVAAAGVTALVLPLDGRSVAVVAGTALVYALTAAGYARAARRAPVPPLPPARTGPDASTAPGPAAARRPGSSEHPGRRTT</sequence>
<dbReference type="Pfam" id="PF07690">
    <property type="entry name" value="MFS_1"/>
    <property type="match status" value="1"/>
</dbReference>
<dbReference type="EMBL" id="BAAATR010000027">
    <property type="protein sequence ID" value="GAA2262137.1"/>
    <property type="molecule type" value="Genomic_DNA"/>
</dbReference>
<feature type="transmembrane region" description="Helical" evidence="7">
    <location>
        <begin position="398"/>
        <end position="421"/>
    </location>
</feature>
<keyword evidence="5 7" id="KW-0472">Membrane</keyword>
<evidence type="ECO:0000256" key="2">
    <source>
        <dbReference type="ARBA" id="ARBA00022475"/>
    </source>
</evidence>
<comment type="caution">
    <text evidence="8">The sequence shown here is derived from an EMBL/GenBank/DDBJ whole genome shotgun (WGS) entry which is preliminary data.</text>
</comment>
<protein>
    <submittedName>
        <fullName evidence="8">MFS transporter</fullName>
    </submittedName>
</protein>
<dbReference type="CDD" id="cd06173">
    <property type="entry name" value="MFS_MefA_like"/>
    <property type="match status" value="1"/>
</dbReference>